<evidence type="ECO:0000259" key="7">
    <source>
        <dbReference type="Pfam" id="PF06271"/>
    </source>
</evidence>
<dbReference type="STRING" id="75922.BST47_17185"/>
<gene>
    <name evidence="8" type="ORF">BST47_17185</name>
</gene>
<comment type="subcellular location">
    <subcellularLocation>
        <location evidence="1">Cell membrane</location>
        <topology evidence="1">Multi-pass membrane protein</topology>
    </subcellularLocation>
</comment>
<dbReference type="GO" id="GO:0005886">
    <property type="term" value="C:plasma membrane"/>
    <property type="evidence" value="ECO:0007669"/>
    <property type="project" value="UniProtKB-SubCell"/>
</dbReference>
<proteinExistence type="predicted"/>
<name>A0A1X0JQA4_9MYCO</name>
<keyword evidence="9" id="KW-1185">Reference proteome</keyword>
<evidence type="ECO:0000313" key="9">
    <source>
        <dbReference type="Proteomes" id="UP000192411"/>
    </source>
</evidence>
<protein>
    <submittedName>
        <fullName evidence="8">Transporter</fullName>
    </submittedName>
</protein>
<organism evidence="8 9">
    <name type="scientific">Mycolicibacterium tusciae</name>
    <dbReference type="NCBI Taxonomy" id="75922"/>
    <lineage>
        <taxon>Bacteria</taxon>
        <taxon>Bacillati</taxon>
        <taxon>Actinomycetota</taxon>
        <taxon>Actinomycetes</taxon>
        <taxon>Mycobacteriales</taxon>
        <taxon>Mycobacteriaceae</taxon>
        <taxon>Mycolicibacterium</taxon>
    </lineage>
</organism>
<dbReference type="PANTHER" id="PTHR36115">
    <property type="entry name" value="PROLINE-RICH ANTIGEN HOMOLOG-RELATED"/>
    <property type="match status" value="1"/>
</dbReference>
<dbReference type="EMBL" id="MVIM01000008">
    <property type="protein sequence ID" value="ORB64387.1"/>
    <property type="molecule type" value="Genomic_DNA"/>
</dbReference>
<sequence length="153" mass="16823">MDYTPWFTRVLAYVIDSIPVYLLTAIGGVVLYTFQPTETLCVAEAFCATGRNGPSTTAWIIFSLCVLVAVAFTLWNFVVRQGNTGSSIGKQIMDFKVVGEQTQQPIGVGKSLLRQIAHGVDALICYIGFLFPLWDAKRQTIADKLLKTVCVPL</sequence>
<keyword evidence="2" id="KW-1003">Cell membrane</keyword>
<evidence type="ECO:0000256" key="5">
    <source>
        <dbReference type="ARBA" id="ARBA00023136"/>
    </source>
</evidence>
<dbReference type="Proteomes" id="UP000192411">
    <property type="component" value="Unassembled WGS sequence"/>
</dbReference>
<dbReference type="InterPro" id="IPR010432">
    <property type="entry name" value="RDD"/>
</dbReference>
<dbReference type="Pfam" id="PF06271">
    <property type="entry name" value="RDD"/>
    <property type="match status" value="1"/>
</dbReference>
<dbReference type="AlphaFoldDB" id="A0A1X0JQA4"/>
<reference evidence="8 9" key="1">
    <citation type="submission" date="2017-02" db="EMBL/GenBank/DDBJ databases">
        <title>The new phylogeny of genus Mycobacterium.</title>
        <authorList>
            <person name="Tortoli E."/>
            <person name="Trovato A."/>
            <person name="Cirillo D.M."/>
        </authorList>
    </citation>
    <scope>NUCLEOTIDE SEQUENCE [LARGE SCALE GENOMIC DNA]</scope>
    <source>
        <strain evidence="8 9">DSM 44338</strain>
    </source>
</reference>
<evidence type="ECO:0000313" key="8">
    <source>
        <dbReference type="EMBL" id="ORB64387.1"/>
    </source>
</evidence>
<evidence type="ECO:0000256" key="1">
    <source>
        <dbReference type="ARBA" id="ARBA00004651"/>
    </source>
</evidence>
<comment type="caution">
    <text evidence="8">The sequence shown here is derived from an EMBL/GenBank/DDBJ whole genome shotgun (WGS) entry which is preliminary data.</text>
</comment>
<dbReference type="InterPro" id="IPR051791">
    <property type="entry name" value="Pra-immunoreactive"/>
</dbReference>
<accession>A0A1X0JQA4</accession>
<feature type="domain" description="RDD" evidence="7">
    <location>
        <begin position="3"/>
        <end position="146"/>
    </location>
</feature>
<evidence type="ECO:0000256" key="3">
    <source>
        <dbReference type="ARBA" id="ARBA00022692"/>
    </source>
</evidence>
<keyword evidence="4 6" id="KW-1133">Transmembrane helix</keyword>
<evidence type="ECO:0000256" key="6">
    <source>
        <dbReference type="SAM" id="Phobius"/>
    </source>
</evidence>
<keyword evidence="3 6" id="KW-0812">Transmembrane</keyword>
<dbReference type="PANTHER" id="PTHR36115:SF6">
    <property type="entry name" value="PROLINE-RICH ANTIGEN HOMOLOG"/>
    <property type="match status" value="1"/>
</dbReference>
<evidence type="ECO:0000256" key="2">
    <source>
        <dbReference type="ARBA" id="ARBA00022475"/>
    </source>
</evidence>
<evidence type="ECO:0000256" key="4">
    <source>
        <dbReference type="ARBA" id="ARBA00022989"/>
    </source>
</evidence>
<keyword evidence="5 6" id="KW-0472">Membrane</keyword>
<feature type="transmembrane region" description="Helical" evidence="6">
    <location>
        <begin position="58"/>
        <end position="78"/>
    </location>
</feature>
<feature type="transmembrane region" description="Helical" evidence="6">
    <location>
        <begin position="12"/>
        <end position="34"/>
    </location>
</feature>